<organism evidence="2 3">
    <name type="scientific">Caloramator quimbayensis</name>
    <dbReference type="NCBI Taxonomy" id="1147123"/>
    <lineage>
        <taxon>Bacteria</taxon>
        <taxon>Bacillati</taxon>
        <taxon>Bacillota</taxon>
        <taxon>Clostridia</taxon>
        <taxon>Eubacteriales</taxon>
        <taxon>Clostridiaceae</taxon>
        <taxon>Caloramator</taxon>
    </lineage>
</organism>
<dbReference type="OrthoDB" id="9771902at2"/>
<name>A0A1T4WGK7_9CLOT</name>
<dbReference type="STRING" id="1147123.SAMN05443428_101179"/>
<dbReference type="SUPFAM" id="SSF56112">
    <property type="entry name" value="Protein kinase-like (PK-like)"/>
    <property type="match status" value="1"/>
</dbReference>
<evidence type="ECO:0000259" key="1">
    <source>
        <dbReference type="Pfam" id="PF01636"/>
    </source>
</evidence>
<reference evidence="3" key="1">
    <citation type="submission" date="2017-02" db="EMBL/GenBank/DDBJ databases">
        <authorList>
            <person name="Varghese N."/>
            <person name="Submissions S."/>
        </authorList>
    </citation>
    <scope>NUCLEOTIDE SEQUENCE [LARGE SCALE GENOMIC DNA]</scope>
    <source>
        <strain evidence="3">USBA 833</strain>
    </source>
</reference>
<dbReference type="NCBIfam" id="TIGR02906">
    <property type="entry name" value="spore_CotS"/>
    <property type="match status" value="1"/>
</dbReference>
<sequence>MVRETEISNQFGFRIYELVPMRGVYLLKTDKGNRCLKKVNYGIQKIMYLYKAKEHIIQNGYENVDRYVLSIEGTPYALVNDDIYVVTEWIDGRECDFKKIEDLKKASANLAKFHICARGFIPDENLKVRNDIGKLPTTLEKRVATLNKMYDIARKIKKKTEFDEIYMSNVDFYINLAKDAINFLDKESYYKVCNESIKESVLCHHDYTYHNIIFDSKDSAHIVDFDYCKSEIQIYDVSTLMIKSLKRLNWNVDYAKIILDSYNSIRPISKEEYNILKTLLLFPQRFWRLANRYYYKEAGWNEVSFTKKLNEIIDEREKYMAFLEKMHEIM</sequence>
<dbReference type="AlphaFoldDB" id="A0A1T4WGK7"/>
<dbReference type="Gene3D" id="3.30.200.20">
    <property type="entry name" value="Phosphorylase Kinase, domain 1"/>
    <property type="match status" value="1"/>
</dbReference>
<dbReference type="InterPro" id="IPR047175">
    <property type="entry name" value="CotS-like"/>
</dbReference>
<dbReference type="RefSeq" id="WP_078695213.1">
    <property type="nucleotide sequence ID" value="NZ_FUYH01000001.1"/>
</dbReference>
<accession>A0A1T4WGK7</accession>
<dbReference type="InterPro" id="IPR014255">
    <property type="entry name" value="Spore_coat_CotS"/>
</dbReference>
<dbReference type="GO" id="GO:0042601">
    <property type="term" value="C:endospore-forming forespore"/>
    <property type="evidence" value="ECO:0007669"/>
    <property type="project" value="TreeGrafter"/>
</dbReference>
<keyword evidence="3" id="KW-1185">Reference proteome</keyword>
<evidence type="ECO:0000313" key="3">
    <source>
        <dbReference type="Proteomes" id="UP000190105"/>
    </source>
</evidence>
<dbReference type="PANTHER" id="PTHR39179:SF1">
    <property type="entry name" value="SPORE COAT PROTEIN I"/>
    <property type="match status" value="1"/>
</dbReference>
<dbReference type="PANTHER" id="PTHR39179">
    <property type="entry name" value="SPORE COAT PROTEIN I"/>
    <property type="match status" value="1"/>
</dbReference>
<dbReference type="Proteomes" id="UP000190105">
    <property type="component" value="Unassembled WGS sequence"/>
</dbReference>
<proteinExistence type="predicted"/>
<protein>
    <submittedName>
        <fullName evidence="2">Spore coat-associated protein S</fullName>
    </submittedName>
</protein>
<gene>
    <name evidence="2" type="ORF">SAMN05443428_101179</name>
</gene>
<dbReference type="InterPro" id="IPR011009">
    <property type="entry name" value="Kinase-like_dom_sf"/>
</dbReference>
<dbReference type="InterPro" id="IPR002575">
    <property type="entry name" value="Aminoglycoside_PTrfase"/>
</dbReference>
<evidence type="ECO:0000313" key="2">
    <source>
        <dbReference type="EMBL" id="SKA76337.1"/>
    </source>
</evidence>
<dbReference type="Gene3D" id="3.90.1200.10">
    <property type="match status" value="1"/>
</dbReference>
<dbReference type="EMBL" id="FUYH01000001">
    <property type="protein sequence ID" value="SKA76337.1"/>
    <property type="molecule type" value="Genomic_DNA"/>
</dbReference>
<feature type="domain" description="Aminoglycoside phosphotransferase" evidence="1">
    <location>
        <begin position="198"/>
        <end position="241"/>
    </location>
</feature>
<dbReference type="Pfam" id="PF01636">
    <property type="entry name" value="APH"/>
    <property type="match status" value="1"/>
</dbReference>